<evidence type="ECO:0000256" key="1">
    <source>
        <dbReference type="ARBA" id="ARBA00022679"/>
    </source>
</evidence>
<dbReference type="InterPro" id="IPR011009">
    <property type="entry name" value="Kinase-like_dom_sf"/>
</dbReference>
<protein>
    <submittedName>
        <fullName evidence="6">Serine/threonine protein kinase</fullName>
    </submittedName>
</protein>
<keyword evidence="7" id="KW-1185">Reference proteome</keyword>
<dbReference type="GO" id="GO:0005524">
    <property type="term" value="F:ATP binding"/>
    <property type="evidence" value="ECO:0007669"/>
    <property type="project" value="UniProtKB-KW"/>
</dbReference>
<dbReference type="PANTHER" id="PTHR43289">
    <property type="entry name" value="MITOGEN-ACTIVATED PROTEIN KINASE KINASE KINASE 20-RELATED"/>
    <property type="match status" value="1"/>
</dbReference>
<accession>A0A366H8M8</accession>
<dbReference type="PROSITE" id="PS50011">
    <property type="entry name" value="PROTEIN_KINASE_DOM"/>
    <property type="match status" value="1"/>
</dbReference>
<keyword evidence="3 6" id="KW-0418">Kinase</keyword>
<gene>
    <name evidence="6" type="ORF">DES53_113103</name>
</gene>
<dbReference type="Gene3D" id="3.30.200.20">
    <property type="entry name" value="Phosphorylase Kinase, domain 1"/>
    <property type="match status" value="1"/>
</dbReference>
<feature type="domain" description="Protein kinase" evidence="5">
    <location>
        <begin position="8"/>
        <end position="277"/>
    </location>
</feature>
<name>A0A366H8M8_9BACT</name>
<keyword evidence="1" id="KW-0808">Transferase</keyword>
<organism evidence="6 7">
    <name type="scientific">Roseimicrobium gellanilyticum</name>
    <dbReference type="NCBI Taxonomy" id="748857"/>
    <lineage>
        <taxon>Bacteria</taxon>
        <taxon>Pseudomonadati</taxon>
        <taxon>Verrucomicrobiota</taxon>
        <taxon>Verrucomicrobiia</taxon>
        <taxon>Verrucomicrobiales</taxon>
        <taxon>Verrucomicrobiaceae</taxon>
        <taxon>Roseimicrobium</taxon>
    </lineage>
</organism>
<dbReference type="AlphaFoldDB" id="A0A366H8M8"/>
<dbReference type="SMART" id="SM00220">
    <property type="entry name" value="S_TKc"/>
    <property type="match status" value="1"/>
</dbReference>
<sequence length="281" mass="31397">MHALSSRYQIQEVIGHGGAGTVYRALDTQLDRPVAIKKLHTVDGAASQSAIIQNATASLLREAKALSAIQHPNIVTLYDMGVDEEGPYVVMEYLDGQTLEEAIERAPFPMQEFSMLARDVLNGLKAAHSRNILHRDMKPANIKLVWLSTGELKFKILDFGLAKFSAIPSVQTMDLKGGVLGSIHFMAPEQFERSPLDARTDLYSTGCVFYHSLTANYPFTGKTEPQVMMSHMYHQVGPLGELRPDLSQPVVEWVLKFMQRDPNERHQSAVEALQSFEETQR</sequence>
<dbReference type="Proteomes" id="UP000253426">
    <property type="component" value="Unassembled WGS sequence"/>
</dbReference>
<keyword evidence="6" id="KW-0723">Serine/threonine-protein kinase</keyword>
<dbReference type="SUPFAM" id="SSF56112">
    <property type="entry name" value="Protein kinase-like (PK-like)"/>
    <property type="match status" value="1"/>
</dbReference>
<evidence type="ECO:0000256" key="3">
    <source>
        <dbReference type="ARBA" id="ARBA00022777"/>
    </source>
</evidence>
<dbReference type="PANTHER" id="PTHR43289:SF34">
    <property type="entry name" value="SERINE_THREONINE-PROTEIN KINASE YBDM-RELATED"/>
    <property type="match status" value="1"/>
</dbReference>
<evidence type="ECO:0000256" key="2">
    <source>
        <dbReference type="ARBA" id="ARBA00022741"/>
    </source>
</evidence>
<dbReference type="RefSeq" id="WP_113961417.1">
    <property type="nucleotide sequence ID" value="NZ_QNRR01000013.1"/>
</dbReference>
<evidence type="ECO:0000259" key="5">
    <source>
        <dbReference type="PROSITE" id="PS50011"/>
    </source>
</evidence>
<dbReference type="CDD" id="cd14014">
    <property type="entry name" value="STKc_PknB_like"/>
    <property type="match status" value="1"/>
</dbReference>
<keyword evidence="2" id="KW-0547">Nucleotide-binding</keyword>
<dbReference type="Gene3D" id="1.10.510.10">
    <property type="entry name" value="Transferase(Phosphotransferase) domain 1"/>
    <property type="match status" value="1"/>
</dbReference>
<dbReference type="Pfam" id="PF00069">
    <property type="entry name" value="Pkinase"/>
    <property type="match status" value="1"/>
</dbReference>
<dbReference type="EMBL" id="QNRR01000013">
    <property type="protein sequence ID" value="RBP37721.1"/>
    <property type="molecule type" value="Genomic_DNA"/>
</dbReference>
<proteinExistence type="predicted"/>
<evidence type="ECO:0000256" key="4">
    <source>
        <dbReference type="ARBA" id="ARBA00022840"/>
    </source>
</evidence>
<dbReference type="OrthoDB" id="6111975at2"/>
<dbReference type="InterPro" id="IPR000719">
    <property type="entry name" value="Prot_kinase_dom"/>
</dbReference>
<keyword evidence="4" id="KW-0067">ATP-binding</keyword>
<reference evidence="6 7" key="1">
    <citation type="submission" date="2018-06" db="EMBL/GenBank/DDBJ databases">
        <title>Genomic Encyclopedia of Type Strains, Phase IV (KMG-IV): sequencing the most valuable type-strain genomes for metagenomic binning, comparative biology and taxonomic classification.</title>
        <authorList>
            <person name="Goeker M."/>
        </authorList>
    </citation>
    <scope>NUCLEOTIDE SEQUENCE [LARGE SCALE GENOMIC DNA]</scope>
    <source>
        <strain evidence="6 7">DSM 25532</strain>
    </source>
</reference>
<dbReference type="GO" id="GO:0004674">
    <property type="term" value="F:protein serine/threonine kinase activity"/>
    <property type="evidence" value="ECO:0007669"/>
    <property type="project" value="UniProtKB-KW"/>
</dbReference>
<comment type="caution">
    <text evidence="6">The sequence shown here is derived from an EMBL/GenBank/DDBJ whole genome shotgun (WGS) entry which is preliminary data.</text>
</comment>
<evidence type="ECO:0000313" key="7">
    <source>
        <dbReference type="Proteomes" id="UP000253426"/>
    </source>
</evidence>
<evidence type="ECO:0000313" key="6">
    <source>
        <dbReference type="EMBL" id="RBP37721.1"/>
    </source>
</evidence>